<feature type="domain" description="AMP-binding enzyme C-terminal" evidence="2">
    <location>
        <begin position="408"/>
        <end position="486"/>
    </location>
</feature>
<dbReference type="Pfam" id="PF13193">
    <property type="entry name" value="AMP-binding_C"/>
    <property type="match status" value="1"/>
</dbReference>
<dbReference type="OrthoDB" id="9765680at2"/>
<dbReference type="Gene3D" id="3.30.300.30">
    <property type="match status" value="1"/>
</dbReference>
<proteinExistence type="predicted"/>
<sequence length="511" mass="57493">MNFDWIKVRAVTHSDKVAIIEPAKKREWTYHELNVRAENLANYLVEQGVQRGDRVGVFAPNDVAIADFFFACIKMGAVFIPLNWRLKPLEIAKVVEDSGTKFIVNAVNHEDRLENVPKEYIKLNIDLPEYDEIVNPANHRPFESVDLELNDPAFLIYTSGSTGTPKGVLHTHQSYRNNAFNEILSFNLTEELRVIINVPLFHIIGFVDMLVPVLMLGGTIILERYFNAQTLNSMIREYRPNTLIMIPTMYYAMLASPDFAPDVLESVDLIVSGGAPPLPQIAQAFEKMGKPIMNIYGLSEVPLVTFNRKEFAKENSAAIGQPLMNGKIKIVDDQLEEVGVGEVGELLVAGANVFAGYWNLPEENEKVFHEGYFRTGDLATRNEKGEITIVNRLKELIITGGENVLPSEVEAILNKHPLIKSGLVVGYDNPKYGESVSAAIILNPEARDYENFEAALDEFMMKNLAGYKVPKLYLVLEEIPLNSVGKPDRLEIQRMMNEYAKEIDDPVNHNK</sequence>
<dbReference type="SUPFAM" id="SSF56801">
    <property type="entry name" value="Acetyl-CoA synthetase-like"/>
    <property type="match status" value="1"/>
</dbReference>
<dbReference type="GO" id="GO:0016878">
    <property type="term" value="F:acid-thiol ligase activity"/>
    <property type="evidence" value="ECO:0007669"/>
    <property type="project" value="UniProtKB-ARBA"/>
</dbReference>
<protein>
    <submittedName>
        <fullName evidence="3">Long-chain acyl-CoA synthetase</fullName>
    </submittedName>
</protein>
<dbReference type="InterPro" id="IPR000873">
    <property type="entry name" value="AMP-dep_synth/lig_dom"/>
</dbReference>
<dbReference type="RefSeq" id="WP_078755235.1">
    <property type="nucleotide sequence ID" value="NZ_FUWO01000002.1"/>
</dbReference>
<dbReference type="InterPro" id="IPR045851">
    <property type="entry name" value="AMP-bd_C_sf"/>
</dbReference>
<dbReference type="Proteomes" id="UP000189941">
    <property type="component" value="Unassembled WGS sequence"/>
</dbReference>
<dbReference type="EMBL" id="FUWO01000002">
    <property type="protein sequence ID" value="SJZ33523.1"/>
    <property type="molecule type" value="Genomic_DNA"/>
</dbReference>
<organism evidence="3 4">
    <name type="scientific">Globicatella sulfidifaciens DSM 15739</name>
    <dbReference type="NCBI Taxonomy" id="1121925"/>
    <lineage>
        <taxon>Bacteria</taxon>
        <taxon>Bacillati</taxon>
        <taxon>Bacillota</taxon>
        <taxon>Bacilli</taxon>
        <taxon>Lactobacillales</taxon>
        <taxon>Aerococcaceae</taxon>
        <taxon>Globicatella</taxon>
    </lineage>
</organism>
<dbReference type="InterPro" id="IPR025110">
    <property type="entry name" value="AMP-bd_C"/>
</dbReference>
<dbReference type="InterPro" id="IPR020845">
    <property type="entry name" value="AMP-binding_CS"/>
</dbReference>
<dbReference type="PROSITE" id="PS00455">
    <property type="entry name" value="AMP_BINDING"/>
    <property type="match status" value="1"/>
</dbReference>
<reference evidence="4" key="1">
    <citation type="submission" date="2017-02" db="EMBL/GenBank/DDBJ databases">
        <authorList>
            <person name="Varghese N."/>
            <person name="Submissions S."/>
        </authorList>
    </citation>
    <scope>NUCLEOTIDE SEQUENCE [LARGE SCALE GENOMIC DNA]</scope>
    <source>
        <strain evidence="4">DSM 15739</strain>
    </source>
</reference>
<dbReference type="Pfam" id="PF00501">
    <property type="entry name" value="AMP-binding"/>
    <property type="match status" value="1"/>
</dbReference>
<evidence type="ECO:0000313" key="4">
    <source>
        <dbReference type="Proteomes" id="UP000189941"/>
    </source>
</evidence>
<dbReference type="Gene3D" id="3.40.50.12780">
    <property type="entry name" value="N-terminal domain of ligase-like"/>
    <property type="match status" value="1"/>
</dbReference>
<evidence type="ECO:0000259" key="1">
    <source>
        <dbReference type="Pfam" id="PF00501"/>
    </source>
</evidence>
<evidence type="ECO:0000313" key="3">
    <source>
        <dbReference type="EMBL" id="SJZ33523.1"/>
    </source>
</evidence>
<dbReference type="STRING" id="1121925.SAMN02746011_00387"/>
<feature type="domain" description="AMP-dependent synthetase/ligase" evidence="1">
    <location>
        <begin position="9"/>
        <end position="358"/>
    </location>
</feature>
<dbReference type="PANTHER" id="PTHR43767:SF1">
    <property type="entry name" value="NONRIBOSOMAL PEPTIDE SYNTHASE PES1 (EUROFUNG)-RELATED"/>
    <property type="match status" value="1"/>
</dbReference>
<dbReference type="InterPro" id="IPR042099">
    <property type="entry name" value="ANL_N_sf"/>
</dbReference>
<accession>A0A1T4JTQ4</accession>
<dbReference type="AlphaFoldDB" id="A0A1T4JTQ4"/>
<dbReference type="InterPro" id="IPR050237">
    <property type="entry name" value="ATP-dep_AMP-bd_enzyme"/>
</dbReference>
<gene>
    <name evidence="3" type="ORF">SAMN02746011_00387</name>
</gene>
<dbReference type="PANTHER" id="PTHR43767">
    <property type="entry name" value="LONG-CHAIN-FATTY-ACID--COA LIGASE"/>
    <property type="match status" value="1"/>
</dbReference>
<name>A0A1T4JTQ4_9LACT</name>
<evidence type="ECO:0000259" key="2">
    <source>
        <dbReference type="Pfam" id="PF13193"/>
    </source>
</evidence>
<keyword evidence="4" id="KW-1185">Reference proteome</keyword>